<name>A0A261SDE4_9BORD</name>
<feature type="binding site" evidence="1">
    <location>
        <position position="75"/>
    </location>
    <ligand>
        <name>Zn(2+)</name>
        <dbReference type="ChEBI" id="CHEBI:29105"/>
    </ligand>
</feature>
<feature type="compositionally biased region" description="Low complexity" evidence="2">
    <location>
        <begin position="61"/>
        <end position="70"/>
    </location>
</feature>
<organism evidence="3 4">
    <name type="scientific">Bordetella genomosp. 10</name>
    <dbReference type="NCBI Taxonomy" id="1416804"/>
    <lineage>
        <taxon>Bacteria</taxon>
        <taxon>Pseudomonadati</taxon>
        <taxon>Pseudomonadota</taxon>
        <taxon>Betaproteobacteria</taxon>
        <taxon>Burkholderiales</taxon>
        <taxon>Alcaligenaceae</taxon>
        <taxon>Bordetella</taxon>
    </lineage>
</organism>
<keyword evidence="1" id="KW-0862">Zinc</keyword>
<feature type="binding site" evidence="1">
    <location>
        <position position="243"/>
    </location>
    <ligand>
        <name>Zn(2+)</name>
        <dbReference type="ChEBI" id="CHEBI:29105"/>
    </ligand>
</feature>
<dbReference type="AlphaFoldDB" id="A0A261SDE4"/>
<dbReference type="GO" id="GO:0006284">
    <property type="term" value="P:base-excision repair"/>
    <property type="evidence" value="ECO:0007669"/>
    <property type="project" value="InterPro"/>
</dbReference>
<keyword evidence="4" id="KW-1185">Reference proteome</keyword>
<dbReference type="GO" id="GO:0008725">
    <property type="term" value="F:DNA-3-methyladenine glycosylase activity"/>
    <property type="evidence" value="ECO:0007669"/>
    <property type="project" value="InterPro"/>
</dbReference>
<dbReference type="InterPro" id="IPR005019">
    <property type="entry name" value="Adenine_glyco"/>
</dbReference>
<dbReference type="Proteomes" id="UP000216020">
    <property type="component" value="Unassembled WGS sequence"/>
</dbReference>
<accession>A0A261SDE4</accession>
<proteinExistence type="predicted"/>
<evidence type="ECO:0000313" key="3">
    <source>
        <dbReference type="EMBL" id="OZI35081.1"/>
    </source>
</evidence>
<dbReference type="EMBL" id="NEVM01000002">
    <property type="protein sequence ID" value="OZI35081.1"/>
    <property type="molecule type" value="Genomic_DNA"/>
</dbReference>
<dbReference type="OrthoDB" id="9807664at2"/>
<protein>
    <submittedName>
        <fullName evidence="3">3-methyladenine DNA glycosylase</fullName>
    </submittedName>
</protein>
<dbReference type="GO" id="GO:0046872">
    <property type="term" value="F:metal ion binding"/>
    <property type="evidence" value="ECO:0007669"/>
    <property type="project" value="UniProtKB-KW"/>
</dbReference>
<keyword evidence="1" id="KW-0479">Metal-binding</keyword>
<dbReference type="PANTHER" id="PTHR30037">
    <property type="entry name" value="DNA-3-METHYLADENINE GLYCOSYLASE 1"/>
    <property type="match status" value="1"/>
</dbReference>
<evidence type="ECO:0000313" key="4">
    <source>
        <dbReference type="Proteomes" id="UP000216020"/>
    </source>
</evidence>
<dbReference type="InterPro" id="IPR011257">
    <property type="entry name" value="DNA_glycosylase"/>
</dbReference>
<evidence type="ECO:0000256" key="2">
    <source>
        <dbReference type="SAM" id="MobiDB-lite"/>
    </source>
</evidence>
<dbReference type="InterPro" id="IPR052891">
    <property type="entry name" value="DNA-3mA_glycosylase"/>
</dbReference>
<gene>
    <name evidence="3" type="ORF">CAL29_13810</name>
</gene>
<dbReference type="PANTHER" id="PTHR30037:SF4">
    <property type="entry name" value="DNA-3-METHYLADENINE GLYCOSYLASE I"/>
    <property type="match status" value="1"/>
</dbReference>
<evidence type="ECO:0000256" key="1">
    <source>
        <dbReference type="PIRSR" id="PIRSR605019-1"/>
    </source>
</evidence>
<reference evidence="4" key="1">
    <citation type="submission" date="2017-05" db="EMBL/GenBank/DDBJ databases">
        <title>Complete and WGS of Bordetella genogroups.</title>
        <authorList>
            <person name="Spilker T."/>
            <person name="Lipuma J."/>
        </authorList>
    </citation>
    <scope>NUCLEOTIDE SEQUENCE [LARGE SCALE GENOMIC DNA]</scope>
    <source>
        <strain evidence="4">AU16122</strain>
    </source>
</reference>
<feature type="region of interest" description="Disordered" evidence="2">
    <location>
        <begin position="1"/>
        <end position="70"/>
    </location>
</feature>
<dbReference type="SUPFAM" id="SSF48150">
    <property type="entry name" value="DNA-glycosylase"/>
    <property type="match status" value="1"/>
</dbReference>
<feature type="binding site" evidence="1">
    <location>
        <position position="88"/>
    </location>
    <ligand>
        <name>Zn(2+)</name>
        <dbReference type="ChEBI" id="CHEBI:29105"/>
    </ligand>
</feature>
<feature type="compositionally biased region" description="Low complexity" evidence="2">
    <location>
        <begin position="1"/>
        <end position="54"/>
    </location>
</feature>
<sequence length="253" mass="27218">MTASKTAPAAKPVAKKALAAKSAVKKSGATASAANKTPAKKAPAAARAAKPAPAVVSDGTAASRPAADAPAVHRCAWAGEDARMRAYHDDEWGVPEHDSRALWEKLMLDGFQAGLSWRTILHKRDALRKAFAGFDPAKVARFTGKDVERLMQDAGIVRSRAKIEATIRGAQVYLEMAKNGEDFAEFCWSFTGGKPVRTDGGPRVASSPVSERISKELKRRGFKFVGPVIVYAWMQAVGIIDDHDRACFRRTSA</sequence>
<dbReference type="Gene3D" id="1.10.340.30">
    <property type="entry name" value="Hypothetical protein, domain 2"/>
    <property type="match status" value="1"/>
</dbReference>
<comment type="caution">
    <text evidence="3">The sequence shown here is derived from an EMBL/GenBank/DDBJ whole genome shotgun (WGS) entry which is preliminary data.</text>
</comment>
<dbReference type="Pfam" id="PF03352">
    <property type="entry name" value="Adenine_glyco"/>
    <property type="match status" value="1"/>
</dbReference>
<feature type="binding site" evidence="1">
    <location>
        <position position="247"/>
    </location>
    <ligand>
        <name>Zn(2+)</name>
        <dbReference type="ChEBI" id="CHEBI:29105"/>
    </ligand>
</feature>